<dbReference type="Proteomes" id="UP000320660">
    <property type="component" value="Segment"/>
</dbReference>
<evidence type="ECO:0000313" key="2">
    <source>
        <dbReference type="Proteomes" id="UP000320660"/>
    </source>
</evidence>
<sequence>MFIKKLLYPRTIDAFLDQLEEKIVALNHSKPTSYYDTMFGVIREEYEAWVELRTLPKIKKTRQTVRFVNVCIKTNNRNGERLFFRLPVVGGTKLDKPEAKIRNYYCRGYTEEKMNNLKNNSPLQFGYEETPFHASRMLHAHRFYDAAGFALVRPNTGLQRKIDRLRMWGSHLPWSNHNNLLKLPRGILK</sequence>
<reference evidence="1 2" key="1">
    <citation type="submission" date="2019-01" db="EMBL/GenBank/DDBJ databases">
        <authorList>
            <person name="Le T.S."/>
            <person name="Kurtboke I."/>
        </authorList>
    </citation>
    <scope>NUCLEOTIDE SEQUENCE [LARGE SCALE GENOMIC DNA]</scope>
</reference>
<organism evidence="1 2">
    <name type="scientific">Vibrio phage 2 TSL-2019</name>
    <dbReference type="NCBI Taxonomy" id="2508172"/>
    <lineage>
        <taxon>Viruses</taxon>
        <taxon>Duplodnaviria</taxon>
        <taxon>Heunggongvirae</taxon>
        <taxon>Uroviricota</taxon>
        <taxon>Caudoviricetes</taxon>
        <taxon>Chimalliviridae</taxon>
        <taxon>Gorgonvirinae</taxon>
        <taxon>Aphroditevirus</taxon>
        <taxon>Aphroditevirus av2TSL2019</taxon>
    </lineage>
</organism>
<proteinExistence type="predicted"/>
<name>A0A513PWJ8_9CAUD</name>
<dbReference type="GeneID" id="55613511"/>
<accession>A0A513PWJ8</accession>
<dbReference type="RefSeq" id="YP_009843245.1">
    <property type="nucleotide sequence ID" value="NC_048747.1"/>
</dbReference>
<dbReference type="EMBL" id="MK368614">
    <property type="protein sequence ID" value="QAU04298.1"/>
    <property type="molecule type" value="Genomic_DNA"/>
</dbReference>
<keyword evidence="2" id="KW-1185">Reference proteome</keyword>
<dbReference type="KEGG" id="vg:55613511"/>
<protein>
    <submittedName>
        <fullName evidence="1">Uncharacterized protein</fullName>
    </submittedName>
</protein>
<evidence type="ECO:0000313" key="1">
    <source>
        <dbReference type="EMBL" id="QAU04298.1"/>
    </source>
</evidence>